<dbReference type="SUPFAM" id="SSF56784">
    <property type="entry name" value="HAD-like"/>
    <property type="match status" value="1"/>
</dbReference>
<dbReference type="NCBIfam" id="TIGR00099">
    <property type="entry name" value="Cof-subfamily"/>
    <property type="match status" value="1"/>
</dbReference>
<dbReference type="AlphaFoldDB" id="A0A1S2LI76"/>
<dbReference type="RefSeq" id="WP_071310569.1">
    <property type="nucleotide sequence ID" value="NZ_MLQR01000039.1"/>
</dbReference>
<dbReference type="CDD" id="cd07516">
    <property type="entry name" value="HAD_Pase"/>
    <property type="match status" value="1"/>
</dbReference>
<reference evidence="1 2" key="1">
    <citation type="submission" date="2016-10" db="EMBL/GenBank/DDBJ databases">
        <title>Draft genome sequences of four alkaliphilic bacteria belonging to the Anaerobacillus genus.</title>
        <authorList>
            <person name="Bassil N.M."/>
            <person name="Lloyd J.R."/>
        </authorList>
    </citation>
    <scope>NUCLEOTIDE SEQUENCE [LARGE SCALE GENOMIC DNA]</scope>
    <source>
        <strain evidence="1 2">DSM 18345</strain>
    </source>
</reference>
<dbReference type="GO" id="GO:0016791">
    <property type="term" value="F:phosphatase activity"/>
    <property type="evidence" value="ECO:0007669"/>
    <property type="project" value="UniProtKB-ARBA"/>
</dbReference>
<dbReference type="GO" id="GO:0005829">
    <property type="term" value="C:cytosol"/>
    <property type="evidence" value="ECO:0007669"/>
    <property type="project" value="TreeGrafter"/>
</dbReference>
<sequence>MAYRLLALDVDGTLLRSNHRLAKQTKDAIEFVKKKGVYVTLATGRAFPSAQKVANALKLDTDLITHDGAFISSSFETPTFERRLNNEKAYHIVELLEKYRCHIRVMHEKYAIGNKVRQKNYLIAKMTIGIGDPLFYPVTFVDSVSNYLLNEPVMPPKIHAYFFNEKDRIKAKEQLIKEIPGIQLTSSSEGALEILSQGISKARGLQILGQKLGISLNEMVAIGASENDIEMITQVGLGVAMGNAPKNIRDQADWVTRSNDQHGVAYMVREVFRKQLNMQF</sequence>
<dbReference type="OrthoDB" id="9790031at2"/>
<dbReference type="NCBIfam" id="TIGR01484">
    <property type="entry name" value="HAD-SF-IIB"/>
    <property type="match status" value="1"/>
</dbReference>
<dbReference type="Gene3D" id="3.30.1240.10">
    <property type="match status" value="1"/>
</dbReference>
<dbReference type="GO" id="GO:0000287">
    <property type="term" value="F:magnesium ion binding"/>
    <property type="evidence" value="ECO:0007669"/>
    <property type="project" value="TreeGrafter"/>
</dbReference>
<name>A0A1S2LI76_9BACI</name>
<evidence type="ECO:0000313" key="1">
    <source>
        <dbReference type="EMBL" id="OIJ11397.1"/>
    </source>
</evidence>
<dbReference type="PANTHER" id="PTHR10000">
    <property type="entry name" value="PHOSPHOSERINE PHOSPHATASE"/>
    <property type="match status" value="1"/>
</dbReference>
<dbReference type="Proteomes" id="UP000179524">
    <property type="component" value="Unassembled WGS sequence"/>
</dbReference>
<keyword evidence="2" id="KW-1185">Reference proteome</keyword>
<dbReference type="InterPro" id="IPR036412">
    <property type="entry name" value="HAD-like_sf"/>
</dbReference>
<accession>A0A1S2LI76</accession>
<comment type="caution">
    <text evidence="1">The sequence shown here is derived from an EMBL/GenBank/DDBJ whole genome shotgun (WGS) entry which is preliminary data.</text>
</comment>
<dbReference type="InterPro" id="IPR000150">
    <property type="entry name" value="Cof"/>
</dbReference>
<dbReference type="InterPro" id="IPR006379">
    <property type="entry name" value="HAD-SF_hydro_IIB"/>
</dbReference>
<protein>
    <submittedName>
        <fullName evidence="1">Haloacid dehalogenase</fullName>
    </submittedName>
</protein>
<organism evidence="1 2">
    <name type="scientific">Anaerobacillus alkalilacustris</name>
    <dbReference type="NCBI Taxonomy" id="393763"/>
    <lineage>
        <taxon>Bacteria</taxon>
        <taxon>Bacillati</taxon>
        <taxon>Bacillota</taxon>
        <taxon>Bacilli</taxon>
        <taxon>Bacillales</taxon>
        <taxon>Bacillaceae</taxon>
        <taxon>Anaerobacillus</taxon>
    </lineage>
</organism>
<dbReference type="PANTHER" id="PTHR10000:SF50">
    <property type="entry name" value="STRESS RESPONSE PROTEIN YHAX"/>
    <property type="match status" value="1"/>
</dbReference>
<gene>
    <name evidence="1" type="ORF">BKP37_15705</name>
</gene>
<dbReference type="Pfam" id="PF08282">
    <property type="entry name" value="Hydrolase_3"/>
    <property type="match status" value="1"/>
</dbReference>
<dbReference type="Gene3D" id="3.40.50.1000">
    <property type="entry name" value="HAD superfamily/HAD-like"/>
    <property type="match status" value="1"/>
</dbReference>
<dbReference type="EMBL" id="MLQR01000039">
    <property type="protein sequence ID" value="OIJ11397.1"/>
    <property type="molecule type" value="Genomic_DNA"/>
</dbReference>
<proteinExistence type="predicted"/>
<evidence type="ECO:0000313" key="2">
    <source>
        <dbReference type="Proteomes" id="UP000179524"/>
    </source>
</evidence>
<dbReference type="InterPro" id="IPR023214">
    <property type="entry name" value="HAD_sf"/>
</dbReference>